<accession>A0ACC1J1N5</accession>
<evidence type="ECO:0000313" key="2">
    <source>
        <dbReference type="Proteomes" id="UP001150603"/>
    </source>
</evidence>
<organism evidence="1 2">
    <name type="scientific">Linderina macrospora</name>
    <dbReference type="NCBI Taxonomy" id="4868"/>
    <lineage>
        <taxon>Eukaryota</taxon>
        <taxon>Fungi</taxon>
        <taxon>Fungi incertae sedis</taxon>
        <taxon>Zoopagomycota</taxon>
        <taxon>Kickxellomycotina</taxon>
        <taxon>Kickxellomycetes</taxon>
        <taxon>Kickxellales</taxon>
        <taxon>Kickxellaceae</taxon>
        <taxon>Linderina</taxon>
    </lineage>
</organism>
<reference evidence="1" key="1">
    <citation type="submission" date="2022-07" db="EMBL/GenBank/DDBJ databases">
        <title>Phylogenomic reconstructions and comparative analyses of Kickxellomycotina fungi.</title>
        <authorList>
            <person name="Reynolds N.K."/>
            <person name="Stajich J.E."/>
            <person name="Barry K."/>
            <person name="Grigoriev I.V."/>
            <person name="Crous P."/>
            <person name="Smith M.E."/>
        </authorList>
    </citation>
    <scope>NUCLEOTIDE SEQUENCE</scope>
    <source>
        <strain evidence="1">NRRL 5244</strain>
    </source>
</reference>
<evidence type="ECO:0000313" key="1">
    <source>
        <dbReference type="EMBL" id="KAJ1933989.1"/>
    </source>
</evidence>
<dbReference type="EMBL" id="JANBPW010004832">
    <property type="protein sequence ID" value="KAJ1933989.1"/>
    <property type="molecule type" value="Genomic_DNA"/>
</dbReference>
<name>A0ACC1J1N5_9FUNG</name>
<sequence>MAHAGAHVVSSESVLFQLTFDSKDPKFKQISALVKEFQAAAKTNELLFKNKASL</sequence>
<keyword evidence="2" id="KW-1185">Reference proteome</keyword>
<comment type="caution">
    <text evidence="1">The sequence shown here is derived from an EMBL/GenBank/DDBJ whole genome shotgun (WGS) entry which is preliminary data.</text>
</comment>
<proteinExistence type="predicted"/>
<dbReference type="Proteomes" id="UP001150603">
    <property type="component" value="Unassembled WGS sequence"/>
</dbReference>
<gene>
    <name evidence="1" type="ORF">FBU59_005840</name>
</gene>
<protein>
    <submittedName>
        <fullName evidence="1">Uncharacterized protein</fullName>
    </submittedName>
</protein>